<evidence type="ECO:0000256" key="1">
    <source>
        <dbReference type="ARBA" id="ARBA00022679"/>
    </source>
</evidence>
<evidence type="ECO:0000256" key="3">
    <source>
        <dbReference type="ARBA" id="ARBA00038502"/>
    </source>
</evidence>
<dbReference type="PANTHER" id="PTHR43792">
    <property type="entry name" value="GNAT FAMILY, PUTATIVE (AFU_ORTHOLOGUE AFUA_3G00765)-RELATED-RELATED"/>
    <property type="match status" value="1"/>
</dbReference>
<dbReference type="PANTHER" id="PTHR43792:SF8">
    <property type="entry name" value="[RIBOSOMAL PROTEIN US5]-ALANINE N-ACETYLTRANSFERASE"/>
    <property type="match status" value="1"/>
</dbReference>
<organism evidence="5 6">
    <name type="scientific">Nesterenkonia rhizosphaerae</name>
    <dbReference type="NCBI Taxonomy" id="1348272"/>
    <lineage>
        <taxon>Bacteria</taxon>
        <taxon>Bacillati</taxon>
        <taxon>Actinomycetota</taxon>
        <taxon>Actinomycetes</taxon>
        <taxon>Micrococcales</taxon>
        <taxon>Micrococcaceae</taxon>
        <taxon>Nesterenkonia</taxon>
    </lineage>
</organism>
<gene>
    <name evidence="5" type="ORF">GCM10025790_09670</name>
</gene>
<evidence type="ECO:0000259" key="4">
    <source>
        <dbReference type="PROSITE" id="PS51186"/>
    </source>
</evidence>
<comment type="similarity">
    <text evidence="3">Belongs to the acetyltransferase family. RimJ subfamily.</text>
</comment>
<evidence type="ECO:0000256" key="2">
    <source>
        <dbReference type="ARBA" id="ARBA00023315"/>
    </source>
</evidence>
<evidence type="ECO:0000313" key="5">
    <source>
        <dbReference type="EMBL" id="GAA4916459.1"/>
    </source>
</evidence>
<dbReference type="InterPro" id="IPR051531">
    <property type="entry name" value="N-acetyltransferase"/>
</dbReference>
<keyword evidence="2" id="KW-0012">Acyltransferase</keyword>
<dbReference type="InterPro" id="IPR000182">
    <property type="entry name" value="GNAT_dom"/>
</dbReference>
<keyword evidence="1" id="KW-0808">Transferase</keyword>
<sequence>METAVHPPPHGVDDLLGVSGLEAQQIVHSRSHGAQSATVPTALCGIAAAQAAYTVPMTHGHRIQGSVILRELLPEDAEPLAAAYIRNRSHLAPWEPARDDFYFTAAGQAEDVEAKIADCEAGRSLPLILEDGELIIGRFNITDIVRGPFLSGHLGYWVDQAYTGRGIATAATRQVLSMAANDGLHRLQASVLVNNQASQTVLRTAGFQKIGLAEKYLKIAGQWQDHLLFQRLLDRD</sequence>
<dbReference type="InterPro" id="IPR016181">
    <property type="entry name" value="Acyl_CoA_acyltransferase"/>
</dbReference>
<reference evidence="6" key="1">
    <citation type="journal article" date="2019" name="Int. J. Syst. Evol. Microbiol.">
        <title>The Global Catalogue of Microorganisms (GCM) 10K type strain sequencing project: providing services to taxonomists for standard genome sequencing and annotation.</title>
        <authorList>
            <consortium name="The Broad Institute Genomics Platform"/>
            <consortium name="The Broad Institute Genome Sequencing Center for Infectious Disease"/>
            <person name="Wu L."/>
            <person name="Ma J."/>
        </authorList>
    </citation>
    <scope>NUCLEOTIDE SEQUENCE [LARGE SCALE GENOMIC DNA]</scope>
    <source>
        <strain evidence="6">JCM 19129</strain>
    </source>
</reference>
<feature type="domain" description="N-acetyltransferase" evidence="4">
    <location>
        <begin position="67"/>
        <end position="234"/>
    </location>
</feature>
<dbReference type="SUPFAM" id="SSF55729">
    <property type="entry name" value="Acyl-CoA N-acyltransferases (Nat)"/>
    <property type="match status" value="1"/>
</dbReference>
<evidence type="ECO:0000313" key="6">
    <source>
        <dbReference type="Proteomes" id="UP001500368"/>
    </source>
</evidence>
<dbReference type="PROSITE" id="PS51186">
    <property type="entry name" value="GNAT"/>
    <property type="match status" value="1"/>
</dbReference>
<dbReference type="Proteomes" id="UP001500368">
    <property type="component" value="Unassembled WGS sequence"/>
</dbReference>
<proteinExistence type="inferred from homology"/>
<comment type="caution">
    <text evidence="5">The sequence shown here is derived from an EMBL/GenBank/DDBJ whole genome shotgun (WGS) entry which is preliminary data.</text>
</comment>
<accession>A0ABP9FUL5</accession>
<name>A0ABP9FUL5_9MICC</name>
<dbReference type="Gene3D" id="3.40.630.30">
    <property type="match status" value="1"/>
</dbReference>
<dbReference type="Pfam" id="PF13302">
    <property type="entry name" value="Acetyltransf_3"/>
    <property type="match status" value="1"/>
</dbReference>
<keyword evidence="6" id="KW-1185">Reference proteome</keyword>
<protein>
    <recommendedName>
        <fullName evidence="4">N-acetyltransferase domain-containing protein</fullName>
    </recommendedName>
</protein>
<dbReference type="EMBL" id="BAABLW010000005">
    <property type="protein sequence ID" value="GAA4916459.1"/>
    <property type="molecule type" value="Genomic_DNA"/>
</dbReference>